<dbReference type="EMBL" id="SMAE01000012">
    <property type="protein sequence ID" value="TCS87133.1"/>
    <property type="molecule type" value="Genomic_DNA"/>
</dbReference>
<dbReference type="PRINTS" id="PR00506">
    <property type="entry name" value="D21N6MTFRASE"/>
</dbReference>
<dbReference type="InterPro" id="IPR002295">
    <property type="entry name" value="N4/N6-MTase_EcoPI_Mod-like"/>
</dbReference>
<dbReference type="GO" id="GO:0032259">
    <property type="term" value="P:methylation"/>
    <property type="evidence" value="ECO:0007669"/>
    <property type="project" value="UniProtKB-KW"/>
</dbReference>
<dbReference type="Pfam" id="PF01555">
    <property type="entry name" value="N6_N4_Mtase"/>
    <property type="match status" value="1"/>
</dbReference>
<comment type="caution">
    <text evidence="7">The sequence shown here is derived from an EMBL/GenBank/DDBJ whole genome shotgun (WGS) entry which is preliminary data.</text>
</comment>
<organism evidence="7 8">
    <name type="scientific">Keratinibaculum paraultunense</name>
    <dbReference type="NCBI Taxonomy" id="1278232"/>
    <lineage>
        <taxon>Bacteria</taxon>
        <taxon>Bacillati</taxon>
        <taxon>Bacillota</taxon>
        <taxon>Tissierellia</taxon>
        <taxon>Tissierellales</taxon>
        <taxon>Tepidimicrobiaceae</taxon>
        <taxon>Keratinibaculum</taxon>
    </lineage>
</organism>
<dbReference type="Gene3D" id="3.40.50.150">
    <property type="entry name" value="Vaccinia Virus protein VP39"/>
    <property type="match status" value="1"/>
</dbReference>
<sequence length="811" mass="97106">MTYEDKFYEILKDMYIGTPIKGDSGYVNLMTMKAKHFEIIEEELTKVVNEKTKKFPEFKEELYERLYDFFKDYFTDTGSVYYTYNELNKNTYEKVYSENEDVSLFWKTQMLYYVKTDILYQDIEFEVDGIDYYFDVSKLEHKKNNEKKEIVFRECIVKENKDKKKIIFYPEYKSGNKTTKIDDILKKLNKNGIEISEDELIKVFKIFKKQSEVDYFINKNAKKFLTDRFDIYLYQYMFGDGERSYNKFNEKRINQLMVLKDIAYDVIDFISQFEDELVRIWNKPKFVLNSNYVITIDKLTDEIINKIANHPNLDRQIREWEELGMVEDGFDFNNRDEEKHKHLPIDTKYFKDLELDILGLFDNLDEELDGRLIHSENYQALNTLLPKYKGKVQCIYIDPPFNTGSDFIYVDEYKNSTWLSIIYDRILLGKEFMKEDGSFYLHLDDNANDYGKQILKKLYSEITEIIFDTNATKDEEADLFGYKSFGENFVLKHQTIFYCKNGKSKFNKLWKPNRNTTKLDIGWLDLISEKKEEIEKPKKIHDFNYYIEYWENGELLKKNIEINEKIFPIGDIWNDIFSFTQSEMRVSESFGFSSAQKPENLLRRIIQASTDKGDLILDFFGGIGTTFAVAHKLNRKYLGVELGKYFKEFYYDKKNEKKLGILGRMKWVLYGDKTMKVIDKIRKPHLSKDINWQGGGFFKYYSLEQYEDTLRKAVYKDDEHLIYNQNKSPFEQYVFLRDEKLNYCMEIQGDEVKVDLSKLYEKIDIPETLSNLTGKWIKKITEDEVIFEDGTKVDLNNIDYKMIKPLIWWCE</sequence>
<keyword evidence="4" id="KW-0949">S-adenosyl-L-methionine</keyword>
<keyword evidence="2 7" id="KW-0489">Methyltransferase</keyword>
<evidence type="ECO:0000256" key="1">
    <source>
        <dbReference type="ARBA" id="ARBA00006594"/>
    </source>
</evidence>
<dbReference type="Proteomes" id="UP000294567">
    <property type="component" value="Unassembled WGS sequence"/>
</dbReference>
<comment type="similarity">
    <text evidence="1">Belongs to the N(4)/N(6)-methyltransferase family.</text>
</comment>
<evidence type="ECO:0000256" key="3">
    <source>
        <dbReference type="ARBA" id="ARBA00022679"/>
    </source>
</evidence>
<evidence type="ECO:0000256" key="4">
    <source>
        <dbReference type="ARBA" id="ARBA00022691"/>
    </source>
</evidence>
<gene>
    <name evidence="7" type="ORF">EDD65_11291</name>
</gene>
<dbReference type="GO" id="GO:0009307">
    <property type="term" value="P:DNA restriction-modification system"/>
    <property type="evidence" value="ECO:0007669"/>
    <property type="project" value="UniProtKB-KW"/>
</dbReference>
<keyword evidence="3" id="KW-0808">Transferase</keyword>
<keyword evidence="5" id="KW-0680">Restriction system</keyword>
<reference evidence="7 8" key="1">
    <citation type="submission" date="2019-03" db="EMBL/GenBank/DDBJ databases">
        <title>Genomic Encyclopedia of Type Strains, Phase IV (KMG-IV): sequencing the most valuable type-strain genomes for metagenomic binning, comparative biology and taxonomic classification.</title>
        <authorList>
            <person name="Goeker M."/>
        </authorList>
    </citation>
    <scope>NUCLEOTIDE SEQUENCE [LARGE SCALE GENOMIC DNA]</scope>
    <source>
        <strain evidence="7 8">DSM 26752</strain>
    </source>
</reference>
<dbReference type="InterPro" id="IPR002052">
    <property type="entry name" value="DNA_methylase_N6_adenine_CS"/>
</dbReference>
<keyword evidence="8" id="KW-1185">Reference proteome</keyword>
<dbReference type="AlphaFoldDB" id="A0A4V2UTQ1"/>
<dbReference type="InterPro" id="IPR029063">
    <property type="entry name" value="SAM-dependent_MTases_sf"/>
</dbReference>
<evidence type="ECO:0000256" key="2">
    <source>
        <dbReference type="ARBA" id="ARBA00022603"/>
    </source>
</evidence>
<dbReference type="PROSITE" id="PS00092">
    <property type="entry name" value="N6_MTASE"/>
    <property type="match status" value="1"/>
</dbReference>
<evidence type="ECO:0000313" key="8">
    <source>
        <dbReference type="Proteomes" id="UP000294567"/>
    </source>
</evidence>
<accession>A0A4V2UTQ1</accession>
<dbReference type="RefSeq" id="WP_202690524.1">
    <property type="nucleotide sequence ID" value="NZ_CP068564.1"/>
</dbReference>
<evidence type="ECO:0000259" key="6">
    <source>
        <dbReference type="Pfam" id="PF01555"/>
    </source>
</evidence>
<protein>
    <submittedName>
        <fullName evidence="7">Adenine specific DNA methylase Mod</fullName>
    </submittedName>
</protein>
<dbReference type="GO" id="GO:0003677">
    <property type="term" value="F:DNA binding"/>
    <property type="evidence" value="ECO:0007669"/>
    <property type="project" value="InterPro"/>
</dbReference>
<dbReference type="InterPro" id="IPR002941">
    <property type="entry name" value="DNA_methylase_N4/N6"/>
</dbReference>
<name>A0A4V2UTQ1_9FIRM</name>
<dbReference type="SUPFAM" id="SSF53335">
    <property type="entry name" value="S-adenosyl-L-methionine-dependent methyltransferases"/>
    <property type="match status" value="1"/>
</dbReference>
<feature type="domain" description="DNA methylase N-4/N-6" evidence="6">
    <location>
        <begin position="392"/>
        <end position="648"/>
    </location>
</feature>
<dbReference type="GO" id="GO:0008170">
    <property type="term" value="F:N-methyltransferase activity"/>
    <property type="evidence" value="ECO:0007669"/>
    <property type="project" value="InterPro"/>
</dbReference>
<proteinExistence type="inferred from homology"/>
<evidence type="ECO:0000256" key="5">
    <source>
        <dbReference type="ARBA" id="ARBA00022747"/>
    </source>
</evidence>
<evidence type="ECO:0000313" key="7">
    <source>
        <dbReference type="EMBL" id="TCS87133.1"/>
    </source>
</evidence>